<dbReference type="RefSeq" id="WP_150055150.1">
    <property type="nucleotide sequence ID" value="NZ_VWXT01000446.1"/>
</dbReference>
<dbReference type="InterPro" id="IPR025139">
    <property type="entry name" value="DUF4062"/>
</dbReference>
<dbReference type="Pfam" id="PF13271">
    <property type="entry name" value="DUF4062"/>
    <property type="match status" value="1"/>
</dbReference>
<evidence type="ECO:0000256" key="1">
    <source>
        <dbReference type="SAM" id="Coils"/>
    </source>
</evidence>
<evidence type="ECO:0000313" key="3">
    <source>
        <dbReference type="EMBL" id="KAA6172717.1"/>
    </source>
</evidence>
<evidence type="ECO:0000313" key="4">
    <source>
        <dbReference type="Proteomes" id="UP000323909"/>
    </source>
</evidence>
<dbReference type="Proteomes" id="UP000323909">
    <property type="component" value="Unassembled WGS sequence"/>
</dbReference>
<gene>
    <name evidence="3" type="ORF">F3K53_24455</name>
</gene>
<feature type="coiled-coil region" evidence="1">
    <location>
        <begin position="169"/>
        <end position="196"/>
    </location>
</feature>
<protein>
    <submittedName>
        <fullName evidence="3">DUF4062 domain-containing protein</fullName>
    </submittedName>
</protein>
<organism evidence="3 4">
    <name type="scientific">Pseudomonas veronii</name>
    <dbReference type="NCBI Taxonomy" id="76761"/>
    <lineage>
        <taxon>Bacteria</taxon>
        <taxon>Pseudomonadati</taxon>
        <taxon>Pseudomonadota</taxon>
        <taxon>Gammaproteobacteria</taxon>
        <taxon>Pseudomonadales</taxon>
        <taxon>Pseudomonadaceae</taxon>
        <taxon>Pseudomonas</taxon>
    </lineage>
</organism>
<dbReference type="EMBL" id="VWXT01000446">
    <property type="protein sequence ID" value="KAA6172717.1"/>
    <property type="molecule type" value="Genomic_DNA"/>
</dbReference>
<accession>A0A5M8EIT7</accession>
<reference evidence="3 4" key="1">
    <citation type="submission" date="2019-09" db="EMBL/GenBank/DDBJ databases">
        <title>Genomic sequencing of 4 copper resistant soil isolates.</title>
        <authorList>
            <person name="Havryliuk O."/>
        </authorList>
    </citation>
    <scope>NUCLEOTIDE SEQUENCE [LARGE SCALE GENOMIC DNA]</scope>
    <source>
        <strain evidence="3 4">UKR4</strain>
    </source>
</reference>
<evidence type="ECO:0000259" key="2">
    <source>
        <dbReference type="Pfam" id="PF13271"/>
    </source>
</evidence>
<comment type="caution">
    <text evidence="3">The sequence shown here is derived from an EMBL/GenBank/DDBJ whole genome shotgun (WGS) entry which is preliminary data.</text>
</comment>
<feature type="domain" description="DUF4062" evidence="2">
    <location>
        <begin position="6"/>
        <end position="87"/>
    </location>
</feature>
<proteinExistence type="predicted"/>
<keyword evidence="1" id="KW-0175">Coiled coil</keyword>
<sequence>MEKRYQVFVSSTFWDLEDARQEVMQALLEQDCMPSGMELFPATNEDQWSLIKKVIDDSDYYIVVLAGRYGSVGPSGQSYTEMEYRYALETGKPILGFIHRNIGELPAKFSETSTENREKLESFHELVKQKLCKFWETPAELGGHVSRSLIKLTKSHPAIGWVRGNLVPNESAAEEILSLRRRIDELELENQSIKTSEPEGAEYLAQGNDKYSVRYTYFAYGAPNGTSGNLYGELEISWNYIHALLSPLMIDEASDTTLKHTLSEAIESLMVTNLPADDRPKKIMNFEVSDSDYQTIKIQLRALGYIAKSSKARSVKDTATYWTLTPYGDTVMTRLRAKRKYDDLI</sequence>
<dbReference type="AlphaFoldDB" id="A0A5M8EIT7"/>
<name>A0A5M8EIT7_PSEVE</name>